<keyword evidence="1" id="KW-0472">Membrane</keyword>
<dbReference type="OrthoDB" id="8968750at2"/>
<keyword evidence="3" id="KW-1185">Reference proteome</keyword>
<sequence>MSSDRPWIVLAAMGLVLLVMLGLIASMDPRLRNKAQDFLGYGGPHSDEEIGSRDLFHSGADIGGEKEGESYAAYDARRNRTATAGFEGFGCPNTCSEHEAGSRWAQAMRITSPDRCRGATWPLLEGCVAYVTKETIILP</sequence>
<feature type="transmembrane region" description="Helical" evidence="1">
    <location>
        <begin position="6"/>
        <end position="25"/>
    </location>
</feature>
<proteinExistence type="predicted"/>
<reference evidence="2 3" key="1">
    <citation type="submission" date="2019-03" db="EMBL/GenBank/DDBJ databases">
        <title>Genome sequence of Sphingomonas sp. 17J27-24.</title>
        <authorList>
            <person name="Kim M."/>
            <person name="Maeng S."/>
            <person name="Sathiyaraj S."/>
        </authorList>
    </citation>
    <scope>NUCLEOTIDE SEQUENCE [LARGE SCALE GENOMIC DNA]</scope>
    <source>
        <strain evidence="2 3">17J27-24</strain>
    </source>
</reference>
<name>A0A4Y8ZX52_9SPHN</name>
<accession>A0A4Y8ZX52</accession>
<dbReference type="Proteomes" id="UP000298213">
    <property type="component" value="Unassembled WGS sequence"/>
</dbReference>
<gene>
    <name evidence="2" type="ORF">E2493_02805</name>
</gene>
<dbReference type="EMBL" id="SPDV01000003">
    <property type="protein sequence ID" value="TFI59785.1"/>
    <property type="molecule type" value="Genomic_DNA"/>
</dbReference>
<dbReference type="AlphaFoldDB" id="A0A4Y8ZX52"/>
<keyword evidence="1" id="KW-1133">Transmembrane helix</keyword>
<comment type="caution">
    <text evidence="2">The sequence shown here is derived from an EMBL/GenBank/DDBJ whole genome shotgun (WGS) entry which is preliminary data.</text>
</comment>
<dbReference type="RefSeq" id="WP_135083504.1">
    <property type="nucleotide sequence ID" value="NZ_SPDV01000003.1"/>
</dbReference>
<evidence type="ECO:0000313" key="3">
    <source>
        <dbReference type="Proteomes" id="UP000298213"/>
    </source>
</evidence>
<keyword evidence="1" id="KW-0812">Transmembrane</keyword>
<organism evidence="2 3">
    <name type="scientific">Sphingomonas parva</name>
    <dbReference type="NCBI Taxonomy" id="2555898"/>
    <lineage>
        <taxon>Bacteria</taxon>
        <taxon>Pseudomonadati</taxon>
        <taxon>Pseudomonadota</taxon>
        <taxon>Alphaproteobacteria</taxon>
        <taxon>Sphingomonadales</taxon>
        <taxon>Sphingomonadaceae</taxon>
        <taxon>Sphingomonas</taxon>
    </lineage>
</organism>
<evidence type="ECO:0000313" key="2">
    <source>
        <dbReference type="EMBL" id="TFI59785.1"/>
    </source>
</evidence>
<evidence type="ECO:0000256" key="1">
    <source>
        <dbReference type="SAM" id="Phobius"/>
    </source>
</evidence>
<protein>
    <submittedName>
        <fullName evidence="2">Uncharacterized protein</fullName>
    </submittedName>
</protein>